<dbReference type="EMBL" id="JAVKGR010000001">
    <property type="protein sequence ID" value="MDR8018446.1"/>
    <property type="molecule type" value="Genomic_DNA"/>
</dbReference>
<feature type="transmembrane region" description="Helical" evidence="1">
    <location>
        <begin position="12"/>
        <end position="31"/>
    </location>
</feature>
<organism evidence="2 3">
    <name type="scientific">Nesterenkonia aerolata</name>
    <dbReference type="NCBI Taxonomy" id="3074079"/>
    <lineage>
        <taxon>Bacteria</taxon>
        <taxon>Bacillati</taxon>
        <taxon>Actinomycetota</taxon>
        <taxon>Actinomycetes</taxon>
        <taxon>Micrococcales</taxon>
        <taxon>Micrococcaceae</taxon>
        <taxon>Nesterenkonia</taxon>
    </lineage>
</organism>
<proteinExistence type="predicted"/>
<gene>
    <name evidence="2" type="ORF">RIL96_02530</name>
</gene>
<keyword evidence="3" id="KW-1185">Reference proteome</keyword>
<evidence type="ECO:0000313" key="3">
    <source>
        <dbReference type="Proteomes" id="UP001251870"/>
    </source>
</evidence>
<name>A0ABU2DPX5_9MICC</name>
<keyword evidence="1" id="KW-0812">Transmembrane</keyword>
<comment type="caution">
    <text evidence="2">The sequence shown here is derived from an EMBL/GenBank/DDBJ whole genome shotgun (WGS) entry which is preliminary data.</text>
</comment>
<evidence type="ECO:0008006" key="4">
    <source>
        <dbReference type="Google" id="ProtNLM"/>
    </source>
</evidence>
<dbReference type="Proteomes" id="UP001251870">
    <property type="component" value="Unassembled WGS sequence"/>
</dbReference>
<dbReference type="RefSeq" id="WP_310547415.1">
    <property type="nucleotide sequence ID" value="NZ_JAVKGR010000001.1"/>
</dbReference>
<accession>A0ABU2DPX5</accession>
<protein>
    <recommendedName>
        <fullName evidence="4">DUF3311 domain-containing protein</fullName>
    </recommendedName>
</protein>
<reference evidence="2 3" key="1">
    <citation type="submission" date="2023-09" db="EMBL/GenBank/DDBJ databases">
        <title>Description of three actinobacteria isolated from air of manufacturing shop in a pharmaceutical factory.</title>
        <authorList>
            <person name="Zhang D.-F."/>
        </authorList>
    </citation>
    <scope>NUCLEOTIDE SEQUENCE [LARGE SCALE GENOMIC DNA]</scope>
    <source>
        <strain evidence="2 3">LY-0111</strain>
    </source>
</reference>
<evidence type="ECO:0000256" key="1">
    <source>
        <dbReference type="SAM" id="Phobius"/>
    </source>
</evidence>
<keyword evidence="1" id="KW-0472">Membrane</keyword>
<sequence length="66" mass="7043">MTHRKSSSRLATSLIATAGAVILLPPLHWLFGNGHLGWSLGYMIGSTVVVTVIIYILNVVIPAGEE</sequence>
<feature type="transmembrane region" description="Helical" evidence="1">
    <location>
        <begin position="37"/>
        <end position="61"/>
    </location>
</feature>
<evidence type="ECO:0000313" key="2">
    <source>
        <dbReference type="EMBL" id="MDR8018446.1"/>
    </source>
</evidence>
<keyword evidence="1" id="KW-1133">Transmembrane helix</keyword>